<protein>
    <submittedName>
        <fullName evidence="1">Uncharacterized protein</fullName>
    </submittedName>
</protein>
<evidence type="ECO:0000313" key="1">
    <source>
        <dbReference type="EMBL" id="GAA0165923.1"/>
    </source>
</evidence>
<name>A0AAV3QQK8_LITER</name>
<comment type="caution">
    <text evidence="1">The sequence shown here is derived from an EMBL/GenBank/DDBJ whole genome shotgun (WGS) entry which is preliminary data.</text>
</comment>
<reference evidence="1 2" key="1">
    <citation type="submission" date="2024-01" db="EMBL/GenBank/DDBJ databases">
        <title>The complete chloroplast genome sequence of Lithospermum erythrorhizon: insights into the phylogenetic relationship among Boraginaceae species and the maternal lineages of purple gromwells.</title>
        <authorList>
            <person name="Okada T."/>
            <person name="Watanabe K."/>
        </authorList>
    </citation>
    <scope>NUCLEOTIDE SEQUENCE [LARGE SCALE GENOMIC DNA]</scope>
</reference>
<keyword evidence="2" id="KW-1185">Reference proteome</keyword>
<dbReference type="EMBL" id="BAABME010038173">
    <property type="protein sequence ID" value="GAA0165923.1"/>
    <property type="molecule type" value="Genomic_DNA"/>
</dbReference>
<gene>
    <name evidence="1" type="ORF">LIER_43738</name>
</gene>
<accession>A0AAV3QQK8</accession>
<dbReference type="Proteomes" id="UP001454036">
    <property type="component" value="Unassembled WGS sequence"/>
</dbReference>
<dbReference type="AlphaFoldDB" id="A0AAV3QQK8"/>
<evidence type="ECO:0000313" key="2">
    <source>
        <dbReference type="Proteomes" id="UP001454036"/>
    </source>
</evidence>
<proteinExistence type="predicted"/>
<organism evidence="1 2">
    <name type="scientific">Lithospermum erythrorhizon</name>
    <name type="common">Purple gromwell</name>
    <name type="synonym">Lithospermum officinale var. erythrorhizon</name>
    <dbReference type="NCBI Taxonomy" id="34254"/>
    <lineage>
        <taxon>Eukaryota</taxon>
        <taxon>Viridiplantae</taxon>
        <taxon>Streptophyta</taxon>
        <taxon>Embryophyta</taxon>
        <taxon>Tracheophyta</taxon>
        <taxon>Spermatophyta</taxon>
        <taxon>Magnoliopsida</taxon>
        <taxon>eudicotyledons</taxon>
        <taxon>Gunneridae</taxon>
        <taxon>Pentapetalae</taxon>
        <taxon>asterids</taxon>
        <taxon>lamiids</taxon>
        <taxon>Boraginales</taxon>
        <taxon>Boraginaceae</taxon>
        <taxon>Boraginoideae</taxon>
        <taxon>Lithospermeae</taxon>
        <taxon>Lithospermum</taxon>
    </lineage>
</organism>
<sequence length="138" mass="15395">MNSRMCLASGSKIMSSAGASGSNRTMAQELMVFRGLQSPASLNVPVSILIVHDGLEELSTEPLEWVLKEIASNMSCTIVLLGVMPWLNIPLSSKTWSEIWSMNREDLPIVQEDKKMKAKYQKVQQLLDLCKEYGVSYI</sequence>